<dbReference type="Proteomes" id="UP000835052">
    <property type="component" value="Unassembled WGS sequence"/>
</dbReference>
<feature type="compositionally biased region" description="Polar residues" evidence="1">
    <location>
        <begin position="1"/>
        <end position="22"/>
    </location>
</feature>
<reference evidence="2" key="1">
    <citation type="submission" date="2020-10" db="EMBL/GenBank/DDBJ databases">
        <authorList>
            <person name="Kikuchi T."/>
        </authorList>
    </citation>
    <scope>NUCLEOTIDE SEQUENCE</scope>
    <source>
        <strain evidence="2">NKZ352</strain>
    </source>
</reference>
<sequence length="110" mass="11871">MLQNVAKQAVKSNSKSQLITQLRSRSKSVERKKSEPKEGAEKAAQKTAIPTRAVEKTAPQSETAATTMPGTSRRAPAGLDTIGSTPTRVKSEYILNNGSGIHSFYVLENQ</sequence>
<feature type="region of interest" description="Disordered" evidence="1">
    <location>
        <begin position="1"/>
        <end position="85"/>
    </location>
</feature>
<evidence type="ECO:0000313" key="2">
    <source>
        <dbReference type="EMBL" id="CAD6197375.1"/>
    </source>
</evidence>
<evidence type="ECO:0000256" key="1">
    <source>
        <dbReference type="SAM" id="MobiDB-lite"/>
    </source>
</evidence>
<dbReference type="AlphaFoldDB" id="A0A8S1HQ72"/>
<feature type="compositionally biased region" description="Basic and acidic residues" evidence="1">
    <location>
        <begin position="27"/>
        <end position="44"/>
    </location>
</feature>
<dbReference type="EMBL" id="CAJGYM010000092">
    <property type="protein sequence ID" value="CAD6197375.1"/>
    <property type="molecule type" value="Genomic_DNA"/>
</dbReference>
<accession>A0A8S1HQ72</accession>
<comment type="caution">
    <text evidence="2">The sequence shown here is derived from an EMBL/GenBank/DDBJ whole genome shotgun (WGS) entry which is preliminary data.</text>
</comment>
<feature type="compositionally biased region" description="Polar residues" evidence="1">
    <location>
        <begin position="58"/>
        <end position="70"/>
    </location>
</feature>
<proteinExistence type="predicted"/>
<evidence type="ECO:0000313" key="3">
    <source>
        <dbReference type="Proteomes" id="UP000835052"/>
    </source>
</evidence>
<gene>
    <name evidence="2" type="ORF">CAUJ_LOCUS13284</name>
</gene>
<protein>
    <submittedName>
        <fullName evidence="2">Uncharacterized protein</fullName>
    </submittedName>
</protein>
<organism evidence="2 3">
    <name type="scientific">Caenorhabditis auriculariae</name>
    <dbReference type="NCBI Taxonomy" id="2777116"/>
    <lineage>
        <taxon>Eukaryota</taxon>
        <taxon>Metazoa</taxon>
        <taxon>Ecdysozoa</taxon>
        <taxon>Nematoda</taxon>
        <taxon>Chromadorea</taxon>
        <taxon>Rhabditida</taxon>
        <taxon>Rhabditina</taxon>
        <taxon>Rhabditomorpha</taxon>
        <taxon>Rhabditoidea</taxon>
        <taxon>Rhabditidae</taxon>
        <taxon>Peloderinae</taxon>
        <taxon>Caenorhabditis</taxon>
    </lineage>
</organism>
<name>A0A8S1HQ72_9PELO</name>
<keyword evidence="3" id="KW-1185">Reference proteome</keyword>